<organism evidence="1 2">
    <name type="scientific">Acinetobacter johnsonii</name>
    <dbReference type="NCBI Taxonomy" id="40214"/>
    <lineage>
        <taxon>Bacteria</taxon>
        <taxon>Pseudomonadati</taxon>
        <taxon>Pseudomonadota</taxon>
        <taxon>Gammaproteobacteria</taxon>
        <taxon>Moraxellales</taxon>
        <taxon>Moraxellaceae</taxon>
        <taxon>Acinetobacter</taxon>
    </lineage>
</organism>
<evidence type="ECO:0000313" key="2">
    <source>
        <dbReference type="Proteomes" id="UP001159915"/>
    </source>
</evidence>
<dbReference type="AlphaFoldDB" id="A0AA42SPC1"/>
<dbReference type="RefSeq" id="WP_279670118.1">
    <property type="nucleotide sequence ID" value="NZ_JAOCBE010000001.1"/>
</dbReference>
<dbReference type="EMBL" id="JAOCBE010000001">
    <property type="protein sequence ID" value="MDH0969318.1"/>
    <property type="molecule type" value="Genomic_DNA"/>
</dbReference>
<sequence>MQLMEKVVDFNKLSLEKKQILFEELENFDRQIFPNAIPAERHQLLYNPDVVALPIIRFYHRGKIVGQNIIAILKLKTAHQPLYILSSRAA</sequence>
<comment type="caution">
    <text evidence="1">The sequence shown here is derived from an EMBL/GenBank/DDBJ whole genome shotgun (WGS) entry which is preliminary data.</text>
</comment>
<reference evidence="1" key="1">
    <citation type="submission" date="2022-09" db="EMBL/GenBank/DDBJ databases">
        <title>Intensive care unit water sources are persistently colonized with multi-drug resistant bacteria and are the site of extensive horizontal gene transfer of antibiotic resistance genes.</title>
        <authorList>
            <person name="Diorio-Toth L."/>
        </authorList>
    </citation>
    <scope>NUCLEOTIDE SEQUENCE</scope>
    <source>
        <strain evidence="1">GD03920</strain>
    </source>
</reference>
<name>A0AA42SPC1_ACIJO</name>
<evidence type="ECO:0000313" key="1">
    <source>
        <dbReference type="EMBL" id="MDH0969318.1"/>
    </source>
</evidence>
<proteinExistence type="predicted"/>
<protein>
    <submittedName>
        <fullName evidence="1">Uncharacterized protein</fullName>
    </submittedName>
</protein>
<gene>
    <name evidence="1" type="ORF">N5C10_08605</name>
</gene>
<accession>A0AA42SPC1</accession>
<dbReference type="Proteomes" id="UP001159915">
    <property type="component" value="Unassembled WGS sequence"/>
</dbReference>